<evidence type="ECO:0000259" key="3">
    <source>
        <dbReference type="PROSITE" id="PS50821"/>
    </source>
</evidence>
<dbReference type="Gene3D" id="3.40.50.2300">
    <property type="match status" value="1"/>
</dbReference>
<evidence type="ECO:0000313" key="6">
    <source>
        <dbReference type="EMBL" id="CAF4073987.1"/>
    </source>
</evidence>
<evidence type="ECO:0000256" key="2">
    <source>
        <dbReference type="SAM" id="MobiDB-lite"/>
    </source>
</evidence>
<dbReference type="SMART" id="SM00949">
    <property type="entry name" value="PAZ"/>
    <property type="match status" value="1"/>
</dbReference>
<dbReference type="PROSITE" id="PS50821">
    <property type="entry name" value="PAZ"/>
    <property type="match status" value="1"/>
</dbReference>
<dbReference type="PROSITE" id="PS50822">
    <property type="entry name" value="PIWI"/>
    <property type="match status" value="1"/>
</dbReference>
<dbReference type="InterPro" id="IPR045246">
    <property type="entry name" value="Piwi_ago-like"/>
</dbReference>
<dbReference type="Pfam" id="PF02170">
    <property type="entry name" value="PAZ"/>
    <property type="match status" value="1"/>
</dbReference>
<name>A0A815C6U9_9BILA</name>
<comment type="similarity">
    <text evidence="1">Belongs to the argonaute family.</text>
</comment>
<dbReference type="Pfam" id="PF02171">
    <property type="entry name" value="Piwi"/>
    <property type="match status" value="1"/>
</dbReference>
<feature type="region of interest" description="Disordered" evidence="2">
    <location>
        <begin position="1"/>
        <end position="53"/>
    </location>
</feature>
<dbReference type="PANTHER" id="PTHR22891">
    <property type="entry name" value="EUKARYOTIC TRANSLATION INITIATION FACTOR 2C"/>
    <property type="match status" value="1"/>
</dbReference>
<dbReference type="InterPro" id="IPR036397">
    <property type="entry name" value="RNaseH_sf"/>
</dbReference>
<dbReference type="InterPro" id="IPR003100">
    <property type="entry name" value="PAZ_dom"/>
</dbReference>
<sequence>MEYKRKQQQAEEQATQSEIIIEEDNEFSSASTVASPKVDNNRSSTASTGKRSQIVDVGGTTKASDCSTIAEKKIQQPITTSEIIDVSNDIKRNVSPSEKIVIPKTTMSSFIINKTSLNLPEKPRNPGTLGQRILLFVNHFPVTLSSSKNLICYHYDFEVKLDRKQQQDRPVRIPKDLLQRIFLQWREDYLSTNSVPQELSETSIISESRNSYYHIIFDGKKNVFACQKLQNIDEQPCEFHTTIKNNPHCSETFIIQLKLVRSNIDMQLLQYYISGRSSLTVDDVQDQIQIMDILFRQRRLELNFVALNRSYFDLISTNENRVADLRNGQELWRGFFQTFRYSGKKLALNVDTSNTVFYKEQSVLDFIYDSFSQQNEDHGNFTVGRGRGGYQRGGHSRNVDFHRQQQPFNYEQCISLNRSDIEQKLKGLKIVTGHMRYEKIDWIGALGQPPDQETFNLRLENQQNEIVTVLNYFQKTYPLLKLQYPKLPCIITRKRTQIPIELCTIVRQPVTRKLDPDVTAKIIRYTAVSAPDRAQLIIDKVYSAQYDDDPFLREWQTNITTQMPIIEGRILPSSDIDYGERKVLPGREVIGKGSWNMDNYKFYIPATIKNWAVLNLTNLSQDCVYQFYKQMMSMAEKMGLLVMNPEWADYIDNVRYSDCDLRNIIDALRALVNHNKSLQLILGIVRNKTVEPYGTIKRLCDQELGIVTQCVQRSNVERANLQTMANIFLKVNPKLGGVNNSINDIFLFNKSRGGIMVVGADVSHAASSDNYSVAAVVASTDTHPSHYHLEICLQKHPKGGKSLEIIVQLKYMFGNCLKEYRMKNKSLPSVILFYRDGVSEGQFNTILHSELLHMQQACFEIDPLYRPRITLIVAQKRHHTRLFPADRRDECGKSKNIPPGTCVDQSITTPDNFDFYLCSHFGIQGTSRPTHYYVIFDENNFDFDKIQMITYKLCHMYARATRSVSIPAPVYYAHLAAFRGRLYIKNLDLDSFQRSGQRGDDQRPVDYVPLKIKENLVRDGLIII</sequence>
<dbReference type="InterPro" id="IPR032473">
    <property type="entry name" value="Argonaute_Mid_dom"/>
</dbReference>
<dbReference type="InterPro" id="IPR012337">
    <property type="entry name" value="RNaseH-like_sf"/>
</dbReference>
<dbReference type="InterPro" id="IPR036085">
    <property type="entry name" value="PAZ_dom_sf"/>
</dbReference>
<dbReference type="Gene3D" id="3.30.420.10">
    <property type="entry name" value="Ribonuclease H-like superfamily/Ribonuclease H"/>
    <property type="match status" value="1"/>
</dbReference>
<dbReference type="Pfam" id="PF16487">
    <property type="entry name" value="ArgoMid"/>
    <property type="match status" value="1"/>
</dbReference>
<dbReference type="SMART" id="SM01163">
    <property type="entry name" value="DUF1785"/>
    <property type="match status" value="1"/>
</dbReference>
<dbReference type="InterPro" id="IPR032474">
    <property type="entry name" value="Argonaute_N"/>
</dbReference>
<dbReference type="EMBL" id="CAJNOQ010011557">
    <property type="protein sequence ID" value="CAF1279641.1"/>
    <property type="molecule type" value="Genomic_DNA"/>
</dbReference>
<keyword evidence="7" id="KW-1185">Reference proteome</keyword>
<evidence type="ECO:0000313" key="5">
    <source>
        <dbReference type="EMBL" id="CAF1279641.1"/>
    </source>
</evidence>
<feature type="compositionally biased region" description="Low complexity" evidence="2">
    <location>
        <begin position="10"/>
        <end position="19"/>
    </location>
</feature>
<dbReference type="InterPro" id="IPR014811">
    <property type="entry name" value="ArgoL1"/>
</dbReference>
<proteinExistence type="inferred from homology"/>
<dbReference type="SUPFAM" id="SSF101690">
    <property type="entry name" value="PAZ domain"/>
    <property type="match status" value="1"/>
</dbReference>
<evidence type="ECO:0000256" key="1">
    <source>
        <dbReference type="RuleBase" id="RU361178"/>
    </source>
</evidence>
<feature type="compositionally biased region" description="Polar residues" evidence="2">
    <location>
        <begin position="41"/>
        <end position="51"/>
    </location>
</feature>
<dbReference type="SUPFAM" id="SSF53098">
    <property type="entry name" value="Ribonuclease H-like"/>
    <property type="match status" value="1"/>
</dbReference>
<dbReference type="CDD" id="cd02846">
    <property type="entry name" value="PAZ_argonaute_like"/>
    <property type="match status" value="1"/>
</dbReference>
<dbReference type="Proteomes" id="UP000663829">
    <property type="component" value="Unassembled WGS sequence"/>
</dbReference>
<evidence type="ECO:0000313" key="7">
    <source>
        <dbReference type="Proteomes" id="UP000663829"/>
    </source>
</evidence>
<dbReference type="GO" id="GO:0003723">
    <property type="term" value="F:RNA binding"/>
    <property type="evidence" value="ECO:0007669"/>
    <property type="project" value="InterPro"/>
</dbReference>
<feature type="domain" description="PAZ" evidence="3">
    <location>
        <begin position="407"/>
        <end position="507"/>
    </location>
</feature>
<dbReference type="SMART" id="SM00950">
    <property type="entry name" value="Piwi"/>
    <property type="match status" value="1"/>
</dbReference>
<dbReference type="EMBL" id="CAJOBC010027248">
    <property type="protein sequence ID" value="CAF4073987.1"/>
    <property type="molecule type" value="Genomic_DNA"/>
</dbReference>
<gene>
    <name evidence="5" type="ORF">GPM918_LOCUS27493</name>
    <name evidence="6" type="ORF">SRO942_LOCUS27826</name>
</gene>
<dbReference type="Pfam" id="PF16486">
    <property type="entry name" value="ArgoN"/>
    <property type="match status" value="1"/>
</dbReference>
<organism evidence="5 7">
    <name type="scientific">Didymodactylos carnosus</name>
    <dbReference type="NCBI Taxonomy" id="1234261"/>
    <lineage>
        <taxon>Eukaryota</taxon>
        <taxon>Metazoa</taxon>
        <taxon>Spiralia</taxon>
        <taxon>Gnathifera</taxon>
        <taxon>Rotifera</taxon>
        <taxon>Eurotatoria</taxon>
        <taxon>Bdelloidea</taxon>
        <taxon>Philodinida</taxon>
        <taxon>Philodinidae</taxon>
        <taxon>Didymodactylos</taxon>
    </lineage>
</organism>
<accession>A0A815C6U9</accession>
<comment type="caution">
    <text evidence="5">The sequence shown here is derived from an EMBL/GenBank/DDBJ whole genome shotgun (WGS) entry which is preliminary data.</text>
</comment>
<reference evidence="5" key="1">
    <citation type="submission" date="2021-02" db="EMBL/GenBank/DDBJ databases">
        <authorList>
            <person name="Nowell W R."/>
        </authorList>
    </citation>
    <scope>NUCLEOTIDE SEQUENCE</scope>
</reference>
<dbReference type="CDD" id="cd04657">
    <property type="entry name" value="Piwi_ago-like"/>
    <property type="match status" value="1"/>
</dbReference>
<dbReference type="Proteomes" id="UP000681722">
    <property type="component" value="Unassembled WGS sequence"/>
</dbReference>
<dbReference type="InterPro" id="IPR003165">
    <property type="entry name" value="Piwi"/>
</dbReference>
<dbReference type="Pfam" id="PF08699">
    <property type="entry name" value="ArgoL1"/>
    <property type="match status" value="1"/>
</dbReference>
<dbReference type="OrthoDB" id="5868801at2759"/>
<protein>
    <submittedName>
        <fullName evidence="5">Uncharacterized protein</fullName>
    </submittedName>
</protein>
<dbReference type="AlphaFoldDB" id="A0A815C6U9"/>
<feature type="domain" description="Piwi" evidence="4">
    <location>
        <begin position="680"/>
        <end position="985"/>
    </location>
</feature>
<evidence type="ECO:0000259" key="4">
    <source>
        <dbReference type="PROSITE" id="PS50822"/>
    </source>
</evidence>
<dbReference type="Gene3D" id="2.170.260.10">
    <property type="entry name" value="paz domain"/>
    <property type="match status" value="1"/>
</dbReference>